<dbReference type="GO" id="GO:0009279">
    <property type="term" value="C:cell outer membrane"/>
    <property type="evidence" value="ECO:0007669"/>
    <property type="project" value="UniProtKB-SubCell"/>
</dbReference>
<gene>
    <name evidence="12" type="ORF">EPD60_11225</name>
</gene>
<evidence type="ECO:0000256" key="1">
    <source>
        <dbReference type="ARBA" id="ARBA00004571"/>
    </source>
</evidence>
<dbReference type="Pfam" id="PF07715">
    <property type="entry name" value="Plug"/>
    <property type="match status" value="1"/>
</dbReference>
<dbReference type="Proteomes" id="UP000295334">
    <property type="component" value="Unassembled WGS sequence"/>
</dbReference>
<comment type="caution">
    <text evidence="12">The sequence shown here is derived from an EMBL/GenBank/DDBJ whole genome shotgun (WGS) entry which is preliminary data.</text>
</comment>
<name>A0A4R1BC81_9BACT</name>
<dbReference type="AlphaFoldDB" id="A0A4R1BC81"/>
<organism evidence="12 13">
    <name type="scientific">Flaviaesturariibacter flavus</name>
    <dbReference type="NCBI Taxonomy" id="2502780"/>
    <lineage>
        <taxon>Bacteria</taxon>
        <taxon>Pseudomonadati</taxon>
        <taxon>Bacteroidota</taxon>
        <taxon>Chitinophagia</taxon>
        <taxon>Chitinophagales</taxon>
        <taxon>Chitinophagaceae</taxon>
        <taxon>Flaviaestuariibacter</taxon>
    </lineage>
</organism>
<feature type="domain" description="Outer membrane protein beta-barrel" evidence="11">
    <location>
        <begin position="385"/>
        <end position="799"/>
    </location>
</feature>
<evidence type="ECO:0000256" key="4">
    <source>
        <dbReference type="ARBA" id="ARBA00022692"/>
    </source>
</evidence>
<evidence type="ECO:0000256" key="2">
    <source>
        <dbReference type="ARBA" id="ARBA00022448"/>
    </source>
</evidence>
<feature type="signal peptide" evidence="9">
    <location>
        <begin position="1"/>
        <end position="22"/>
    </location>
</feature>
<feature type="region of interest" description="Disordered" evidence="8">
    <location>
        <begin position="345"/>
        <end position="370"/>
    </location>
</feature>
<keyword evidence="4 7" id="KW-0812">Transmembrane</keyword>
<dbReference type="InterPro" id="IPR039426">
    <property type="entry name" value="TonB-dep_rcpt-like"/>
</dbReference>
<dbReference type="InterPro" id="IPR041700">
    <property type="entry name" value="OMP_b-brl_3"/>
</dbReference>
<keyword evidence="6 7" id="KW-0998">Cell outer membrane</keyword>
<keyword evidence="13" id="KW-1185">Reference proteome</keyword>
<keyword evidence="12" id="KW-0675">Receptor</keyword>
<dbReference type="InterPro" id="IPR008969">
    <property type="entry name" value="CarboxyPept-like_regulatory"/>
</dbReference>
<protein>
    <submittedName>
        <fullName evidence="12">TonB-dependent receptor</fullName>
    </submittedName>
</protein>
<evidence type="ECO:0000256" key="6">
    <source>
        <dbReference type="ARBA" id="ARBA00023237"/>
    </source>
</evidence>
<dbReference type="Pfam" id="PF14905">
    <property type="entry name" value="OMP_b-brl_3"/>
    <property type="match status" value="1"/>
</dbReference>
<dbReference type="Gene3D" id="2.40.170.20">
    <property type="entry name" value="TonB-dependent receptor, beta-barrel domain"/>
    <property type="match status" value="1"/>
</dbReference>
<feature type="compositionally biased region" description="Polar residues" evidence="8">
    <location>
        <begin position="397"/>
        <end position="412"/>
    </location>
</feature>
<keyword evidence="3 7" id="KW-1134">Transmembrane beta strand</keyword>
<dbReference type="PANTHER" id="PTHR40980">
    <property type="entry name" value="PLUG DOMAIN-CONTAINING PROTEIN"/>
    <property type="match status" value="1"/>
</dbReference>
<evidence type="ECO:0000256" key="8">
    <source>
        <dbReference type="SAM" id="MobiDB-lite"/>
    </source>
</evidence>
<evidence type="ECO:0000259" key="10">
    <source>
        <dbReference type="Pfam" id="PF07715"/>
    </source>
</evidence>
<dbReference type="InterPro" id="IPR036942">
    <property type="entry name" value="Beta-barrel_TonB_sf"/>
</dbReference>
<evidence type="ECO:0000313" key="13">
    <source>
        <dbReference type="Proteomes" id="UP000295334"/>
    </source>
</evidence>
<keyword evidence="2 7" id="KW-0813">Transport</keyword>
<evidence type="ECO:0000256" key="5">
    <source>
        <dbReference type="ARBA" id="ARBA00023136"/>
    </source>
</evidence>
<dbReference type="SUPFAM" id="SSF56935">
    <property type="entry name" value="Porins"/>
    <property type="match status" value="1"/>
</dbReference>
<dbReference type="EMBL" id="SJZI01000042">
    <property type="protein sequence ID" value="TCJ14548.1"/>
    <property type="molecule type" value="Genomic_DNA"/>
</dbReference>
<comment type="similarity">
    <text evidence="7">Belongs to the TonB-dependent receptor family.</text>
</comment>
<dbReference type="OrthoDB" id="905812at2"/>
<dbReference type="Gene3D" id="2.60.40.1120">
    <property type="entry name" value="Carboxypeptidase-like, regulatory domain"/>
    <property type="match status" value="1"/>
</dbReference>
<dbReference type="SUPFAM" id="SSF49464">
    <property type="entry name" value="Carboxypeptidase regulatory domain-like"/>
    <property type="match status" value="1"/>
</dbReference>
<reference evidence="12 13" key="1">
    <citation type="submission" date="2019-03" db="EMBL/GenBank/DDBJ databases">
        <authorList>
            <person name="Kim M.K.M."/>
        </authorList>
    </citation>
    <scope>NUCLEOTIDE SEQUENCE [LARGE SCALE GENOMIC DNA]</scope>
    <source>
        <strain evidence="12 13">17J68-12</strain>
    </source>
</reference>
<dbReference type="InterPro" id="IPR012910">
    <property type="entry name" value="Plug_dom"/>
</dbReference>
<keyword evidence="5 7" id="KW-0472">Membrane</keyword>
<proteinExistence type="inferred from homology"/>
<evidence type="ECO:0000259" key="11">
    <source>
        <dbReference type="Pfam" id="PF14905"/>
    </source>
</evidence>
<keyword evidence="9" id="KW-0732">Signal</keyword>
<accession>A0A4R1BC81</accession>
<dbReference type="RefSeq" id="WP_131449538.1">
    <property type="nucleotide sequence ID" value="NZ_SJZI01000042.1"/>
</dbReference>
<dbReference type="PANTHER" id="PTHR40980:SF4">
    <property type="entry name" value="TONB-DEPENDENT RECEPTOR-LIKE BETA-BARREL DOMAIN-CONTAINING PROTEIN"/>
    <property type="match status" value="1"/>
</dbReference>
<feature type="chain" id="PRO_5020789582" evidence="9">
    <location>
        <begin position="23"/>
        <end position="820"/>
    </location>
</feature>
<feature type="domain" description="TonB-dependent receptor plug" evidence="10">
    <location>
        <begin position="139"/>
        <end position="226"/>
    </location>
</feature>
<evidence type="ECO:0000256" key="7">
    <source>
        <dbReference type="PROSITE-ProRule" id="PRU01360"/>
    </source>
</evidence>
<sequence>MNPAPRTLLVFLLSLSASITFAQNKTIRGTVSDAGTKRPLEYATLSLFRNPDSLKVIDGTTSDSLGHFQLQVINPGDYLLLVEAIGYERRREPVSIRPEGPKELALSCSLKPRSGELQNVVIASRSSLIDNRIDKLVFNAEKDLTSQSGSATDVLKKVPQVGVDADGNVSLAGNSGIRFLIDGKPSSAFGSNVADVLAALPASQIKSIEVITNPGARYDAQGMGGIINIILRKSNVRGMNGTVNISGGTRMENGSLNLNFRSGSFGLNAFASGNTRPRVNTPYRLARSSRDGAGSQLLLQDGDGSLGRKGLQTGLGFDWTLPSRSALSGNVSFNKFASESTGQFHQEQSTYNRSGALVTNSGSDTRNRSSFSFQDVDASLQFTKKYAREDEELEIEASTSLGKRSAASSSAEYNGGGGAQKAGTAGNNPGNENESQVQANFTYPLKEHTLLSVGGKAGFTGIHSSSLVSVFRTASAEYLPDAGLSTELRFRQQVYAAYSELSFPVGNYFDVKAGARYERTERQAAFSATQKPGSLAGYNTLVPSLFLMRKTGEGQQVRLSYARRIERPDYRDLNPFINTSDPKNISAGNPMLVPEVGNRVELSYSRDFAKLGTMAATLFFRTNNHDIQPYVAVFDEYRVGDTVYHNVSVSTRENIGTERNIGMNLFLETKSLAGVSLRSNLFLFYRHIRNTIDAAYSPESFNYRVNLNASWQMAPSWTSELFGNFNSARNEVQGRYPSFTTYTFAVRKQLWNKKGSLALTATNPFARYTAQTTALAGTSFTSTSTRFIPIRSFGLNFTWKFGKLEFKKENTENAATEIAP</sequence>
<dbReference type="Pfam" id="PF13620">
    <property type="entry name" value="CarboxypepD_reg"/>
    <property type="match status" value="1"/>
</dbReference>
<dbReference type="InterPro" id="IPR037066">
    <property type="entry name" value="Plug_dom_sf"/>
</dbReference>
<comment type="subcellular location">
    <subcellularLocation>
        <location evidence="1 7">Cell outer membrane</location>
        <topology evidence="1 7">Multi-pass membrane protein</topology>
    </subcellularLocation>
</comment>
<evidence type="ECO:0000313" key="12">
    <source>
        <dbReference type="EMBL" id="TCJ14548.1"/>
    </source>
</evidence>
<feature type="region of interest" description="Disordered" evidence="8">
    <location>
        <begin position="396"/>
        <end position="435"/>
    </location>
</feature>
<dbReference type="PROSITE" id="PS52016">
    <property type="entry name" value="TONB_DEPENDENT_REC_3"/>
    <property type="match status" value="1"/>
</dbReference>
<evidence type="ECO:0000256" key="9">
    <source>
        <dbReference type="SAM" id="SignalP"/>
    </source>
</evidence>
<evidence type="ECO:0000256" key="3">
    <source>
        <dbReference type="ARBA" id="ARBA00022452"/>
    </source>
</evidence>
<dbReference type="Gene3D" id="2.170.130.10">
    <property type="entry name" value="TonB-dependent receptor, plug domain"/>
    <property type="match status" value="1"/>
</dbReference>